<keyword evidence="1" id="KW-0805">Transcription regulation</keyword>
<reference evidence="5 6" key="1">
    <citation type="submission" date="2018-11" db="EMBL/GenBank/DDBJ databases">
        <authorList>
            <person name="Criscuolo A."/>
        </authorList>
    </citation>
    <scope>NUCLEOTIDE SEQUENCE [LARGE SCALE GENOMIC DNA]</scope>
    <source>
        <strain evidence="5">ACIP111625</strain>
    </source>
</reference>
<dbReference type="InterPro" id="IPR036390">
    <property type="entry name" value="WH_DNA-bd_sf"/>
</dbReference>
<dbReference type="AlphaFoldDB" id="A0A3P5XGB1"/>
<proteinExistence type="predicted"/>
<dbReference type="SUPFAM" id="SSF46785">
    <property type="entry name" value="Winged helix' DNA-binding domain"/>
    <property type="match status" value="1"/>
</dbReference>
<gene>
    <name evidence="5" type="primary">marR</name>
    <name evidence="5" type="ORF">XINFAN_02560</name>
</gene>
<dbReference type="PRINTS" id="PR00598">
    <property type="entry name" value="HTHMARR"/>
</dbReference>
<dbReference type="GO" id="GO:0003677">
    <property type="term" value="F:DNA binding"/>
    <property type="evidence" value="ECO:0007669"/>
    <property type="project" value="UniProtKB-KW"/>
</dbReference>
<dbReference type="PANTHER" id="PTHR33164">
    <property type="entry name" value="TRANSCRIPTIONAL REGULATOR, MARR FAMILY"/>
    <property type="match status" value="1"/>
</dbReference>
<evidence type="ECO:0000313" key="5">
    <source>
        <dbReference type="EMBL" id="VDC30498.1"/>
    </source>
</evidence>
<organism evidence="5 6">
    <name type="scientific">Pseudogemmobacter humi</name>
    <dbReference type="NCBI Taxonomy" id="2483812"/>
    <lineage>
        <taxon>Bacteria</taxon>
        <taxon>Pseudomonadati</taxon>
        <taxon>Pseudomonadota</taxon>
        <taxon>Alphaproteobacteria</taxon>
        <taxon>Rhodobacterales</taxon>
        <taxon>Paracoccaceae</taxon>
        <taxon>Pseudogemmobacter</taxon>
    </lineage>
</organism>
<keyword evidence="6" id="KW-1185">Reference proteome</keyword>
<dbReference type="Gene3D" id="1.10.10.10">
    <property type="entry name" value="Winged helix-like DNA-binding domain superfamily/Winged helix DNA-binding domain"/>
    <property type="match status" value="1"/>
</dbReference>
<sequence length="141" mass="15459">MSKIKSCDSSQLRYLIADVSRRLDQAVAAELKPHGVPLEQFRVLDALSGQDGLAMGDLAARILVDNPTLTKIIDRMVSGGLVYRAPDPQDRRKVMIFLAEKGRLAHRETSSPAHATETGILTALAQDDATELARLLRQILN</sequence>
<evidence type="ECO:0000313" key="6">
    <source>
        <dbReference type="Proteomes" id="UP000277498"/>
    </source>
</evidence>
<dbReference type="Proteomes" id="UP000277498">
    <property type="component" value="Unassembled WGS sequence"/>
</dbReference>
<dbReference type="OrthoDB" id="582199at2"/>
<protein>
    <submittedName>
        <fullName evidence="5">Multiple antibiotic resistance protein MarR</fullName>
    </submittedName>
</protein>
<dbReference type="InterPro" id="IPR000835">
    <property type="entry name" value="HTH_MarR-typ"/>
</dbReference>
<feature type="domain" description="HTH marR-type" evidence="4">
    <location>
        <begin position="9"/>
        <end position="141"/>
    </location>
</feature>
<keyword evidence="3" id="KW-0804">Transcription</keyword>
<dbReference type="InterPro" id="IPR039422">
    <property type="entry name" value="MarR/SlyA-like"/>
</dbReference>
<dbReference type="Pfam" id="PF12802">
    <property type="entry name" value="MarR_2"/>
    <property type="match status" value="1"/>
</dbReference>
<evidence type="ECO:0000256" key="2">
    <source>
        <dbReference type="ARBA" id="ARBA00023125"/>
    </source>
</evidence>
<dbReference type="GO" id="GO:0003700">
    <property type="term" value="F:DNA-binding transcription factor activity"/>
    <property type="evidence" value="ECO:0007669"/>
    <property type="project" value="InterPro"/>
</dbReference>
<dbReference type="SMART" id="SM00347">
    <property type="entry name" value="HTH_MARR"/>
    <property type="match status" value="1"/>
</dbReference>
<keyword evidence="2" id="KW-0238">DNA-binding</keyword>
<accession>A0A3P5XGB1</accession>
<dbReference type="RefSeq" id="WP_124087301.1">
    <property type="nucleotide sequence ID" value="NZ_UXAW01000079.1"/>
</dbReference>
<dbReference type="PANTHER" id="PTHR33164:SF64">
    <property type="entry name" value="TRANSCRIPTIONAL REGULATOR SLYA"/>
    <property type="match status" value="1"/>
</dbReference>
<evidence type="ECO:0000256" key="3">
    <source>
        <dbReference type="ARBA" id="ARBA00023163"/>
    </source>
</evidence>
<dbReference type="PROSITE" id="PS50995">
    <property type="entry name" value="HTH_MARR_2"/>
    <property type="match status" value="1"/>
</dbReference>
<dbReference type="GO" id="GO:0006950">
    <property type="term" value="P:response to stress"/>
    <property type="evidence" value="ECO:0007669"/>
    <property type="project" value="TreeGrafter"/>
</dbReference>
<name>A0A3P5XGB1_9RHOB</name>
<dbReference type="InterPro" id="IPR036388">
    <property type="entry name" value="WH-like_DNA-bd_sf"/>
</dbReference>
<evidence type="ECO:0000259" key="4">
    <source>
        <dbReference type="PROSITE" id="PS50995"/>
    </source>
</evidence>
<dbReference type="EMBL" id="UXAW01000079">
    <property type="protein sequence ID" value="VDC30498.1"/>
    <property type="molecule type" value="Genomic_DNA"/>
</dbReference>
<evidence type="ECO:0000256" key="1">
    <source>
        <dbReference type="ARBA" id="ARBA00023015"/>
    </source>
</evidence>